<evidence type="ECO:0000256" key="1">
    <source>
        <dbReference type="ARBA" id="ARBA00010759"/>
    </source>
</evidence>
<dbReference type="EMBL" id="LBYI01000028">
    <property type="protein sequence ID" value="KKR49423.1"/>
    <property type="molecule type" value="Genomic_DNA"/>
</dbReference>
<proteinExistence type="inferred from homology"/>
<evidence type="ECO:0000313" key="2">
    <source>
        <dbReference type="EMBL" id="KKR49423.1"/>
    </source>
</evidence>
<evidence type="ECO:0000313" key="3">
    <source>
        <dbReference type="Proteomes" id="UP000034531"/>
    </source>
</evidence>
<sequence length="129" mass="14396">MDVAHKKLDKRINSGDITFMELTTVPNLILTRSCGPVSMEDLRAGKYKKLIASMEKAMIKHKGVGLAANQYGKNLALFIIDKKLAEINNVSSVFANSEITEYGRENDTLEEGCLSIPGFWHPIKRSKKI</sequence>
<comment type="caution">
    <text evidence="2">The sequence shown here is derived from an EMBL/GenBank/DDBJ whole genome shotgun (WGS) entry which is preliminary data.</text>
</comment>
<dbReference type="InterPro" id="IPR036821">
    <property type="entry name" value="Peptide_deformylase_sf"/>
</dbReference>
<dbReference type="SUPFAM" id="SSF56420">
    <property type="entry name" value="Peptide deformylase"/>
    <property type="match status" value="1"/>
</dbReference>
<organism evidence="2 3">
    <name type="scientific">Candidatus Curtissbacteria bacterium GW2011_GWA1_40_16</name>
    <dbReference type="NCBI Taxonomy" id="1618405"/>
    <lineage>
        <taxon>Bacteria</taxon>
        <taxon>Candidatus Curtissiibacteriota</taxon>
    </lineage>
</organism>
<reference evidence="2 3" key="1">
    <citation type="journal article" date="2015" name="Nature">
        <title>rRNA introns, odd ribosomes, and small enigmatic genomes across a large radiation of phyla.</title>
        <authorList>
            <person name="Brown C.T."/>
            <person name="Hug L.A."/>
            <person name="Thomas B.C."/>
            <person name="Sharon I."/>
            <person name="Castelle C.J."/>
            <person name="Singh A."/>
            <person name="Wilkins M.J."/>
            <person name="Williams K.H."/>
            <person name="Banfield J.F."/>
        </authorList>
    </citation>
    <scope>NUCLEOTIDE SEQUENCE [LARGE SCALE GENOMIC DNA]</scope>
</reference>
<dbReference type="PRINTS" id="PR01576">
    <property type="entry name" value="PDEFORMYLASE"/>
</dbReference>
<protein>
    <submittedName>
        <fullName evidence="2">Peptide deformylase</fullName>
    </submittedName>
</protein>
<dbReference type="GO" id="GO:0042586">
    <property type="term" value="F:peptide deformylase activity"/>
    <property type="evidence" value="ECO:0007669"/>
    <property type="project" value="InterPro"/>
</dbReference>
<gene>
    <name evidence="2" type="ORF">UT84_C0028G0012</name>
</gene>
<feature type="non-terminal residue" evidence="2">
    <location>
        <position position="129"/>
    </location>
</feature>
<accession>A0A0G0RAJ7</accession>
<dbReference type="Gene3D" id="3.90.45.10">
    <property type="entry name" value="Peptide deformylase"/>
    <property type="match status" value="1"/>
</dbReference>
<dbReference type="Proteomes" id="UP000034531">
    <property type="component" value="Unassembled WGS sequence"/>
</dbReference>
<dbReference type="AlphaFoldDB" id="A0A0G0RAJ7"/>
<name>A0A0G0RAJ7_9BACT</name>
<comment type="similarity">
    <text evidence="1">Belongs to the polypeptide deformylase family.</text>
</comment>
<dbReference type="PANTHER" id="PTHR10458:SF22">
    <property type="entry name" value="PEPTIDE DEFORMYLASE"/>
    <property type="match status" value="1"/>
</dbReference>
<dbReference type="Pfam" id="PF01327">
    <property type="entry name" value="Pep_deformylase"/>
    <property type="match status" value="1"/>
</dbReference>
<dbReference type="PANTHER" id="PTHR10458">
    <property type="entry name" value="PEPTIDE DEFORMYLASE"/>
    <property type="match status" value="1"/>
</dbReference>
<dbReference type="InterPro" id="IPR023635">
    <property type="entry name" value="Peptide_deformylase"/>
</dbReference>